<evidence type="ECO:0000256" key="1">
    <source>
        <dbReference type="ARBA" id="ARBA00022475"/>
    </source>
</evidence>
<organism evidence="6">
    <name type="scientific">Candidatus Fermentithermobacillus carboniphilus</name>
    <dbReference type="NCBI Taxonomy" id="3085328"/>
    <lineage>
        <taxon>Bacteria</taxon>
        <taxon>Bacillati</taxon>
        <taxon>Bacillota</taxon>
        <taxon>Candidatus Fermentithermobacillia</taxon>
        <taxon>Candidatus Fermentithermobacillales</taxon>
        <taxon>Candidatus Fermentithermobacillaceae</taxon>
        <taxon>Candidatus Fermentithermobacillus</taxon>
    </lineage>
</organism>
<name>A0AAT9LAY0_9FIRM</name>
<evidence type="ECO:0000256" key="3">
    <source>
        <dbReference type="ARBA" id="ARBA00022989"/>
    </source>
</evidence>
<dbReference type="Pfam" id="PF02659">
    <property type="entry name" value="Mntp"/>
    <property type="match status" value="2"/>
</dbReference>
<accession>A0AAT9LAY0</accession>
<evidence type="ECO:0000313" key="6">
    <source>
        <dbReference type="EMBL" id="QUL98226.1"/>
    </source>
</evidence>
<dbReference type="AlphaFoldDB" id="A0AAT9LAY0"/>
<dbReference type="KEGG" id="fcz:IMF26_09325"/>
<proteinExistence type="predicted"/>
<keyword evidence="3 5" id="KW-1133">Transmembrane helix</keyword>
<gene>
    <name evidence="6" type="ORF">IMF26_09325</name>
</gene>
<reference evidence="6" key="2">
    <citation type="journal article" date="2023" name="Biology">
        <title>Prokaryotic Life Associated with Coal-Fire Gas Vents Revealed by Metagenomics.</title>
        <authorList>
            <person name="Kadnikov V.V."/>
            <person name="Mardanov A.V."/>
            <person name="Beletsky A.V."/>
            <person name="Karnachuk O.V."/>
            <person name="Ravin N.V."/>
        </authorList>
    </citation>
    <scope>NUCLEOTIDE SEQUENCE</scope>
    <source>
        <strain evidence="6">Bu02</strain>
    </source>
</reference>
<keyword evidence="4 5" id="KW-0472">Membrane</keyword>
<sequence length="263" mass="27767">MKPGSVCERFSRDTTSSGAEIPFEVAGSDQNCREGTNSVVFDWHAIILSAAMTLAVSMDGVLVGAAFSIRGLALSVESYWLIGMCTAIMVTVSIVIGRFISVWLPLRLTRALGAGTLSGFGAWQLGQALLARMSRRKTSRGEGSICTATRDETFGGGTIRTETIRDILEEPILADRDLSGTVDARESVFLGIALGLDALAAGLGASMAGFSLAIIPLVALASPLFVHLGILLGRRFGSKVPEKDGLIPGILLVLIGLLKFLRI</sequence>
<dbReference type="EMBL" id="CP062796">
    <property type="protein sequence ID" value="QUL98226.1"/>
    <property type="molecule type" value="Genomic_DNA"/>
</dbReference>
<keyword evidence="2 5" id="KW-0812">Transmembrane</keyword>
<protein>
    <submittedName>
        <fullName evidence="6">Manganese efflux pump</fullName>
    </submittedName>
</protein>
<feature type="transmembrane region" description="Helical" evidence="5">
    <location>
        <begin position="112"/>
        <end position="131"/>
    </location>
</feature>
<dbReference type="PANTHER" id="PTHR35529">
    <property type="entry name" value="MANGANESE EFFLUX PUMP MNTP-RELATED"/>
    <property type="match status" value="1"/>
</dbReference>
<feature type="transmembrane region" description="Helical" evidence="5">
    <location>
        <begin position="245"/>
        <end position="261"/>
    </location>
</feature>
<evidence type="ECO:0000256" key="5">
    <source>
        <dbReference type="SAM" id="Phobius"/>
    </source>
</evidence>
<evidence type="ECO:0000256" key="4">
    <source>
        <dbReference type="ARBA" id="ARBA00023136"/>
    </source>
</evidence>
<dbReference type="InterPro" id="IPR003810">
    <property type="entry name" value="Mntp/YtaF"/>
</dbReference>
<feature type="transmembrane region" description="Helical" evidence="5">
    <location>
        <begin position="79"/>
        <end position="100"/>
    </location>
</feature>
<dbReference type="PANTHER" id="PTHR35529:SF2">
    <property type="entry name" value="SPORULATION PROTEIN YTAF-RELATED"/>
    <property type="match status" value="1"/>
</dbReference>
<feature type="transmembrane region" description="Helical" evidence="5">
    <location>
        <begin position="43"/>
        <end position="67"/>
    </location>
</feature>
<keyword evidence="1" id="KW-1003">Cell membrane</keyword>
<evidence type="ECO:0000256" key="2">
    <source>
        <dbReference type="ARBA" id="ARBA00022692"/>
    </source>
</evidence>
<feature type="transmembrane region" description="Helical" evidence="5">
    <location>
        <begin position="213"/>
        <end position="233"/>
    </location>
</feature>
<reference evidence="6" key="1">
    <citation type="submission" date="2020-10" db="EMBL/GenBank/DDBJ databases">
        <authorList>
            <person name="Kadnikov V."/>
            <person name="Beletsky A.V."/>
            <person name="Mardanov A.V."/>
            <person name="Karnachuk O.V."/>
            <person name="Ravin N.V."/>
        </authorList>
    </citation>
    <scope>NUCLEOTIDE SEQUENCE</scope>
    <source>
        <strain evidence="6">Bu02</strain>
    </source>
</reference>